<dbReference type="EMBL" id="QXFV01002135">
    <property type="protein sequence ID" value="KAE8992296.1"/>
    <property type="molecule type" value="Genomic_DNA"/>
</dbReference>
<dbReference type="SUPFAM" id="SSF56672">
    <property type="entry name" value="DNA/RNA polymerases"/>
    <property type="match status" value="1"/>
</dbReference>
<dbReference type="InterPro" id="IPR043502">
    <property type="entry name" value="DNA/RNA_pol_sf"/>
</dbReference>
<dbReference type="Gene3D" id="3.10.10.10">
    <property type="entry name" value="HIV Type 1 Reverse Transcriptase, subunit A, domain 1"/>
    <property type="match status" value="1"/>
</dbReference>
<keyword evidence="5" id="KW-1185">Reference proteome</keyword>
<organism evidence="2 4">
    <name type="scientific">Phytophthora rubi</name>
    <dbReference type="NCBI Taxonomy" id="129364"/>
    <lineage>
        <taxon>Eukaryota</taxon>
        <taxon>Sar</taxon>
        <taxon>Stramenopiles</taxon>
        <taxon>Oomycota</taxon>
        <taxon>Peronosporomycetes</taxon>
        <taxon>Peronosporales</taxon>
        <taxon>Peronosporaceae</taxon>
        <taxon>Phytophthora</taxon>
    </lineage>
</organism>
<dbReference type="Proteomes" id="UP000434957">
    <property type="component" value="Unassembled WGS sequence"/>
</dbReference>
<evidence type="ECO:0000313" key="3">
    <source>
        <dbReference type="EMBL" id="KAE9303248.1"/>
    </source>
</evidence>
<sequence>MSEDRDESQSEREPAQLVPENEDSETEVVSRSVMGGGESTWKAQEELGRIFPDSPVSLPRESVSQLREALARCMRLKIDFSDDEEATMYFHEGNELLSDLRNQLAVLPELSDLSPKADLSTADVGVPGVTTPEMDVQIHTILERHHASFLGDSNAVPTPARGVVCDLDIGDAQPVAQRYRPIRPEHLKKIYDLLKKLLETKLIEYSDSRWASPIVIVMKENGVDIRLCIDYRLVNQLIKLMHYPLSTFDRRFVDWV</sequence>
<comment type="caution">
    <text evidence="2">The sequence shown here is derived from an EMBL/GenBank/DDBJ whole genome shotgun (WGS) entry which is preliminary data.</text>
</comment>
<evidence type="ECO:0000313" key="5">
    <source>
        <dbReference type="Proteomes" id="UP000434957"/>
    </source>
</evidence>
<dbReference type="Proteomes" id="UP000429607">
    <property type="component" value="Unassembled WGS sequence"/>
</dbReference>
<protein>
    <recommendedName>
        <fullName evidence="6">Reverse transcriptase domain-containing protein</fullName>
    </recommendedName>
</protein>
<evidence type="ECO:0008006" key="6">
    <source>
        <dbReference type="Google" id="ProtNLM"/>
    </source>
</evidence>
<dbReference type="PANTHER" id="PTHR37984">
    <property type="entry name" value="PROTEIN CBG26694"/>
    <property type="match status" value="1"/>
</dbReference>
<evidence type="ECO:0000256" key="1">
    <source>
        <dbReference type="SAM" id="MobiDB-lite"/>
    </source>
</evidence>
<evidence type="ECO:0000313" key="4">
    <source>
        <dbReference type="Proteomes" id="UP000429607"/>
    </source>
</evidence>
<reference evidence="2 4" key="1">
    <citation type="submission" date="2018-09" db="EMBL/GenBank/DDBJ databases">
        <title>Genomic investigation of the strawberry pathogen Phytophthora fragariae indicates pathogenicity is determined by transcriptional variation in three key races.</title>
        <authorList>
            <person name="Adams T.M."/>
            <person name="Armitage A.D."/>
            <person name="Sobczyk M.K."/>
            <person name="Bates H.J."/>
            <person name="Dunwell J.M."/>
            <person name="Nellist C.F."/>
            <person name="Harrison R.J."/>
        </authorList>
    </citation>
    <scope>NUCLEOTIDE SEQUENCE [LARGE SCALE GENOMIC DNA]</scope>
    <source>
        <strain evidence="2 4">SCRP249</strain>
        <strain evidence="3 5">SCRP333</strain>
    </source>
</reference>
<gene>
    <name evidence="2" type="ORF">PR001_g20986</name>
    <name evidence="3" type="ORF">PR003_g22051</name>
</gene>
<dbReference type="AlphaFoldDB" id="A0A6A3JAI1"/>
<proteinExistence type="predicted"/>
<feature type="region of interest" description="Disordered" evidence="1">
    <location>
        <begin position="1"/>
        <end position="38"/>
    </location>
</feature>
<dbReference type="PANTHER" id="PTHR37984:SF5">
    <property type="entry name" value="PROTEIN NYNRIN-LIKE"/>
    <property type="match status" value="1"/>
</dbReference>
<name>A0A6A3JAI1_9STRA</name>
<dbReference type="EMBL" id="QXFT01002138">
    <property type="protein sequence ID" value="KAE9303248.1"/>
    <property type="molecule type" value="Genomic_DNA"/>
</dbReference>
<evidence type="ECO:0000313" key="2">
    <source>
        <dbReference type="EMBL" id="KAE8992296.1"/>
    </source>
</evidence>
<dbReference type="InterPro" id="IPR050951">
    <property type="entry name" value="Retrovirus_Pol_polyprotein"/>
</dbReference>
<accession>A0A6A3JAI1</accession>